<dbReference type="SUPFAM" id="SSF51735">
    <property type="entry name" value="NAD(P)-binding Rossmann-fold domains"/>
    <property type="match status" value="1"/>
</dbReference>
<protein>
    <submittedName>
        <fullName evidence="2">NADPH:quinone reductase</fullName>
    </submittedName>
</protein>
<dbReference type="InterPro" id="IPR011032">
    <property type="entry name" value="GroES-like_sf"/>
</dbReference>
<dbReference type="Pfam" id="PF08240">
    <property type="entry name" value="ADH_N"/>
    <property type="match status" value="1"/>
</dbReference>
<dbReference type="Pfam" id="PF00107">
    <property type="entry name" value="ADH_zinc_N"/>
    <property type="match status" value="1"/>
</dbReference>
<dbReference type="SUPFAM" id="SSF50129">
    <property type="entry name" value="GroES-like"/>
    <property type="match status" value="1"/>
</dbReference>
<dbReference type="InterPro" id="IPR013154">
    <property type="entry name" value="ADH-like_N"/>
</dbReference>
<dbReference type="Proteomes" id="UP000184420">
    <property type="component" value="Unassembled WGS sequence"/>
</dbReference>
<evidence type="ECO:0000313" key="3">
    <source>
        <dbReference type="Proteomes" id="UP000184420"/>
    </source>
</evidence>
<evidence type="ECO:0000313" key="2">
    <source>
        <dbReference type="EMBL" id="SHM81342.1"/>
    </source>
</evidence>
<keyword evidence="3" id="KW-1185">Reference proteome</keyword>
<dbReference type="GO" id="GO:0016491">
    <property type="term" value="F:oxidoreductase activity"/>
    <property type="evidence" value="ECO:0007669"/>
    <property type="project" value="InterPro"/>
</dbReference>
<dbReference type="PANTHER" id="PTHR45033">
    <property type="match status" value="1"/>
</dbReference>
<evidence type="ECO:0000259" key="1">
    <source>
        <dbReference type="SMART" id="SM00829"/>
    </source>
</evidence>
<sequence length="356" mass="37993">MFVFAAVVTFEKKNMKSINSKAFLADKAKGAGSIRSVLQTISAPGPQEVLIRVKAAAFNYREVMIIESGIYPLPVKETFIPLADGVGEIVAVGEEVTSFKAGDRVAAMMFPYWQSGPFQAEFSRQLGGALDGMLTEYKVLPAAGVVRIPDHLSYVEAAAYPCAGVTAWNALFGGAGLLPGQTVLTLGTGGVAMMALQFAKAAGARVIATSSTTEKMEFLRKLGADDVINYKEHPEWHKEVKALTSGRGADHVIEIGGGGTMAQSVKSVYLTGEISLIGTMAAGDPLMNLNMLLTTAATIRVIAAGHRGHQQAMNSAVALHKLRPIIDSVFPFNEAPEAYRYYLKGKYQGKVVVSME</sequence>
<name>A0A1M7LSR6_9BACT</name>
<dbReference type="InterPro" id="IPR036291">
    <property type="entry name" value="NAD(P)-bd_dom_sf"/>
</dbReference>
<dbReference type="PANTHER" id="PTHR45033:SF2">
    <property type="entry name" value="ZINC-TYPE ALCOHOL DEHYDROGENASE-LIKE PROTEIN C1773.06C"/>
    <property type="match status" value="1"/>
</dbReference>
<proteinExistence type="predicted"/>
<dbReference type="AlphaFoldDB" id="A0A1M7LSR6"/>
<dbReference type="InterPro" id="IPR013149">
    <property type="entry name" value="ADH-like_C"/>
</dbReference>
<dbReference type="Gene3D" id="3.40.50.720">
    <property type="entry name" value="NAD(P)-binding Rossmann-like Domain"/>
    <property type="match status" value="1"/>
</dbReference>
<feature type="domain" description="Enoyl reductase (ER)" evidence="1">
    <location>
        <begin position="30"/>
        <end position="353"/>
    </location>
</feature>
<gene>
    <name evidence="2" type="ORF">SAMN05444266_111127</name>
</gene>
<dbReference type="STRING" id="1419482.SAMN05444266_111127"/>
<dbReference type="EMBL" id="FRBL01000011">
    <property type="protein sequence ID" value="SHM81342.1"/>
    <property type="molecule type" value="Genomic_DNA"/>
</dbReference>
<dbReference type="InterPro" id="IPR020843">
    <property type="entry name" value="ER"/>
</dbReference>
<dbReference type="Gene3D" id="3.90.180.10">
    <property type="entry name" value="Medium-chain alcohol dehydrogenases, catalytic domain"/>
    <property type="match status" value="1"/>
</dbReference>
<dbReference type="CDD" id="cd08276">
    <property type="entry name" value="MDR7"/>
    <property type="match status" value="1"/>
</dbReference>
<dbReference type="SMART" id="SM00829">
    <property type="entry name" value="PKS_ER"/>
    <property type="match status" value="1"/>
</dbReference>
<accession>A0A1M7LSR6</accession>
<organism evidence="2 3">
    <name type="scientific">Chitinophaga jiangningensis</name>
    <dbReference type="NCBI Taxonomy" id="1419482"/>
    <lineage>
        <taxon>Bacteria</taxon>
        <taxon>Pseudomonadati</taxon>
        <taxon>Bacteroidota</taxon>
        <taxon>Chitinophagia</taxon>
        <taxon>Chitinophagales</taxon>
        <taxon>Chitinophagaceae</taxon>
        <taxon>Chitinophaga</taxon>
    </lineage>
</organism>
<dbReference type="InterPro" id="IPR052711">
    <property type="entry name" value="Zinc_ADH-like"/>
</dbReference>
<reference evidence="2 3" key="1">
    <citation type="submission" date="2016-11" db="EMBL/GenBank/DDBJ databases">
        <authorList>
            <person name="Jaros S."/>
            <person name="Januszkiewicz K."/>
            <person name="Wedrychowicz H."/>
        </authorList>
    </citation>
    <scope>NUCLEOTIDE SEQUENCE [LARGE SCALE GENOMIC DNA]</scope>
    <source>
        <strain evidence="2 3">DSM 27406</strain>
    </source>
</reference>